<name>A0A7G5EDZ3_9BURK</name>
<dbReference type="Gene3D" id="3.30.420.300">
    <property type="entry name" value="2-keto-3-deoxy-galactonokinase, substrate binding domain"/>
    <property type="match status" value="1"/>
</dbReference>
<dbReference type="Gene3D" id="3.30.420.310">
    <property type="entry name" value="2-keto-3-deoxy-galactonokinase, C-terminal domain"/>
    <property type="match status" value="1"/>
</dbReference>
<dbReference type="AlphaFoldDB" id="A0A7G5EDZ3"/>
<keyword evidence="1" id="KW-0418">Kinase</keyword>
<dbReference type="Pfam" id="PF05035">
    <property type="entry name" value="DGOK"/>
    <property type="match status" value="1"/>
</dbReference>
<dbReference type="InterPro" id="IPR042257">
    <property type="entry name" value="DGOK_C"/>
</dbReference>
<dbReference type="GO" id="GO:0008671">
    <property type="term" value="F:2-dehydro-3-deoxygalactonokinase activity"/>
    <property type="evidence" value="ECO:0007669"/>
    <property type="project" value="InterPro"/>
</dbReference>
<dbReference type="GO" id="GO:0034194">
    <property type="term" value="P:D-galactonate catabolic process"/>
    <property type="evidence" value="ECO:0007669"/>
    <property type="project" value="InterPro"/>
</dbReference>
<organism evidence="1 2">
    <name type="scientific">Comamonas piscis</name>
    <dbReference type="NCBI Taxonomy" id="1562974"/>
    <lineage>
        <taxon>Bacteria</taxon>
        <taxon>Pseudomonadati</taxon>
        <taxon>Pseudomonadota</taxon>
        <taxon>Betaproteobacteria</taxon>
        <taxon>Burkholderiales</taxon>
        <taxon>Comamonadaceae</taxon>
        <taxon>Comamonas</taxon>
    </lineage>
</organism>
<dbReference type="InterPro" id="IPR007729">
    <property type="entry name" value="DGOK"/>
</dbReference>
<keyword evidence="1" id="KW-0808">Transferase</keyword>
<gene>
    <name evidence="1" type="ORF">HS961_04905</name>
</gene>
<evidence type="ECO:0000313" key="2">
    <source>
        <dbReference type="Proteomes" id="UP000515240"/>
    </source>
</evidence>
<keyword evidence="2" id="KW-1185">Reference proteome</keyword>
<dbReference type="RefSeq" id="WP_182326640.1">
    <property type="nucleotide sequence ID" value="NZ_CP058554.1"/>
</dbReference>
<evidence type="ECO:0000313" key="1">
    <source>
        <dbReference type="EMBL" id="QMV72218.1"/>
    </source>
</evidence>
<dbReference type="Proteomes" id="UP000515240">
    <property type="component" value="Chromosome"/>
</dbReference>
<protein>
    <submittedName>
        <fullName evidence="1">2-dehydro-3-deoxygalactonokinase</fullName>
    </submittedName>
</protein>
<dbReference type="CDD" id="cd24012">
    <property type="entry name" value="ASKHA_NBD_KDGal-kinase"/>
    <property type="match status" value="1"/>
</dbReference>
<reference evidence="1 2" key="1">
    <citation type="journal article" date="2020" name="G3 (Bethesda)">
        <title>CeMbio - The Caenorhabditis elegans Microbiome Resource.</title>
        <authorList>
            <person name="Dirksen P."/>
            <person name="Assie A."/>
            <person name="Zimmermann J."/>
            <person name="Zhang F."/>
            <person name="Tietje A.M."/>
            <person name="Marsh S.A."/>
            <person name="Felix M.A."/>
            <person name="Shapira M."/>
            <person name="Kaleta C."/>
            <person name="Schulenburg H."/>
            <person name="Samuel B."/>
        </authorList>
    </citation>
    <scope>NUCLEOTIDE SEQUENCE [LARGE SCALE GENOMIC DNA]</scope>
    <source>
        <strain evidence="1 2">BIGb0172</strain>
    </source>
</reference>
<dbReference type="EMBL" id="CP058554">
    <property type="protein sequence ID" value="QMV72218.1"/>
    <property type="molecule type" value="Genomic_DNA"/>
</dbReference>
<accession>A0A7G5EDZ3</accession>
<sequence>MPQPPSFTARAPGDPRPRMLAIDWGTTSLRGVRIDAQGHITERRALPQGILQVAPGGFADAFAQHFGDWLAEDPQLCLLSGMVGSRQGWQEAAYCPCPADFSALCSQLLWLDNPQGVPTAIVPGMSSLAQSQVDAVHGVPDVMRGEEIQVIGALALMGSRDGLLLLPGTHSKWVQAQNSSITGFKTFMTGELFALLAQHSILGKTLDSSAALDEAAFIQGLERAQSADSLSHLLFGTRALSLFGALDPAQSASYLSGLLIGQELRTMPTAAGSRVAVIGSSTLVQRYSLALRHVGCEAVAFGDEATWAGHQAIYDHLTQTTSSTPPSLTPQP</sequence>
<dbReference type="InterPro" id="IPR042258">
    <property type="entry name" value="DGOK_N"/>
</dbReference>
<dbReference type="KEGG" id="cpis:HS961_04905"/>
<proteinExistence type="predicted"/>